<evidence type="ECO:0000313" key="1">
    <source>
        <dbReference type="EMBL" id="NBJ92923.1"/>
    </source>
</evidence>
<proteinExistence type="predicted"/>
<accession>A0A9X5BFX7</accession>
<dbReference type="AlphaFoldDB" id="A0A9X5BFX7"/>
<evidence type="ECO:0000313" key="2">
    <source>
        <dbReference type="Proteomes" id="UP001154420"/>
    </source>
</evidence>
<comment type="caution">
    <text evidence="1">The sequence shown here is derived from an EMBL/GenBank/DDBJ whole genome shotgun (WGS) entry which is preliminary data.</text>
</comment>
<dbReference type="EMBL" id="QZDT01000014">
    <property type="protein sequence ID" value="NBJ92923.1"/>
    <property type="molecule type" value="Genomic_DNA"/>
</dbReference>
<protein>
    <submittedName>
        <fullName evidence="1">Uncharacterized protein</fullName>
    </submittedName>
</protein>
<reference evidence="1" key="1">
    <citation type="submission" date="2018-09" db="EMBL/GenBank/DDBJ databases">
        <title>Murine metabolic-syndrome-specific gut microbial biobank.</title>
        <authorList>
            <person name="Liu C."/>
        </authorList>
    </citation>
    <scope>NUCLEOTIDE SEQUENCE</scope>
    <source>
        <strain evidence="1">D42-62</strain>
    </source>
</reference>
<name>A0A9X5BFX7_9FIRM</name>
<dbReference type="Proteomes" id="UP001154420">
    <property type="component" value="Unassembled WGS sequence"/>
</dbReference>
<organism evidence="1 2">
    <name type="scientific">Parablautia muri</name>
    <dbReference type="NCBI Taxonomy" id="2320879"/>
    <lineage>
        <taxon>Bacteria</taxon>
        <taxon>Bacillati</taxon>
        <taxon>Bacillota</taxon>
        <taxon>Clostridia</taxon>
        <taxon>Lachnospirales</taxon>
        <taxon>Lachnospiraceae</taxon>
        <taxon>Parablautia</taxon>
    </lineage>
</organism>
<sequence length="73" mass="8364">MLERSTEILLSYSFSHGMLTGVKLKIYDRVTAPDQDDTLFIIQFSYLVQCHKLFAVLSSGEFNFSCIYFDVVA</sequence>
<gene>
    <name evidence="1" type="ORF">D5281_10020</name>
</gene>
<keyword evidence="2" id="KW-1185">Reference proteome</keyword>